<dbReference type="EMBL" id="KV922940">
    <property type="protein sequence ID" value="PIO41064.1"/>
    <property type="molecule type" value="Genomic_DNA"/>
</dbReference>
<reference evidence="3" key="1">
    <citation type="journal article" date="2017" name="Nat. Commun.">
        <title>The North American bullfrog draft genome provides insight into hormonal regulation of long noncoding RNA.</title>
        <authorList>
            <person name="Hammond S.A."/>
            <person name="Warren R.L."/>
            <person name="Vandervalk B.P."/>
            <person name="Kucuk E."/>
            <person name="Khan H."/>
            <person name="Gibb E.A."/>
            <person name="Pandoh P."/>
            <person name="Kirk H."/>
            <person name="Zhao Y."/>
            <person name="Jones M."/>
            <person name="Mungall A.J."/>
            <person name="Coope R."/>
            <person name="Pleasance S."/>
            <person name="Moore R.A."/>
            <person name="Holt R.A."/>
            <person name="Round J.M."/>
            <person name="Ohora S."/>
            <person name="Walle B.V."/>
            <person name="Veldhoen N."/>
            <person name="Helbing C.C."/>
            <person name="Birol I."/>
        </authorList>
    </citation>
    <scope>NUCLEOTIDE SEQUENCE [LARGE SCALE GENOMIC DNA]</scope>
</reference>
<dbReference type="InterPro" id="IPR051073">
    <property type="entry name" value="ZNRF3_Arkadia_E3_ligases"/>
</dbReference>
<evidence type="ECO:0000313" key="3">
    <source>
        <dbReference type="Proteomes" id="UP000228934"/>
    </source>
</evidence>
<dbReference type="Proteomes" id="UP000228934">
    <property type="component" value="Unassembled WGS sequence"/>
</dbReference>
<feature type="compositionally biased region" description="Gly residues" evidence="1">
    <location>
        <begin position="194"/>
        <end position="212"/>
    </location>
</feature>
<protein>
    <submittedName>
        <fullName evidence="2">Uncharacterized protein</fullName>
    </submittedName>
</protein>
<evidence type="ECO:0000256" key="1">
    <source>
        <dbReference type="SAM" id="MobiDB-lite"/>
    </source>
</evidence>
<evidence type="ECO:0000313" key="2">
    <source>
        <dbReference type="EMBL" id="PIO41064.1"/>
    </source>
</evidence>
<organism evidence="2 3">
    <name type="scientific">Aquarana catesbeiana</name>
    <name type="common">American bullfrog</name>
    <name type="synonym">Rana catesbeiana</name>
    <dbReference type="NCBI Taxonomy" id="8400"/>
    <lineage>
        <taxon>Eukaryota</taxon>
        <taxon>Metazoa</taxon>
        <taxon>Chordata</taxon>
        <taxon>Craniata</taxon>
        <taxon>Vertebrata</taxon>
        <taxon>Euteleostomi</taxon>
        <taxon>Amphibia</taxon>
        <taxon>Batrachia</taxon>
        <taxon>Anura</taxon>
        <taxon>Neobatrachia</taxon>
        <taxon>Ranoidea</taxon>
        <taxon>Ranidae</taxon>
        <taxon>Aquarana</taxon>
    </lineage>
</organism>
<feature type="region of interest" description="Disordered" evidence="1">
    <location>
        <begin position="160"/>
        <end position="234"/>
    </location>
</feature>
<sequence>MGNVFCFSSIEQKKGGHGAICVESTSNHSRHQQQQRVILPVHYPGRVQRTGPISAYPTRTSMGPHGNPITVLTVERPMEPELCPARTPTFLAGYRPVSLDQSSTGHHCDLEHPPFPDPQASHGFRRSKYSGRGFNTATCYSQYETMYQHYYFQGLSYPHHQETTGGSQTSRGVEKGINHPFQTGTNLSRSPARTGGGEAAGFGGEAGTGPGRGRVDCKPPQTFPNSSSRDRLSSCSLEMNYSSNSSLERRGAALISGVVPDTSCFISQGGGRDWRGPDKGCPCCYQRPAGDPSPECTNMYMGPEPQQAAATPSSGGLYSVTSSLLHRTDPGTVLVHSAQPCCLYEENHGSCYTEDYAVSIQYALAEAAAAAAAAAVAGCEPGQPIPIIPEDPGCEGGLDCVGHVSWEMEGDDENEEEVLYCQEGPCCALVEETRALCRSTGTEGAGNLTGRLW</sequence>
<gene>
    <name evidence="2" type="ORF">AB205_0024750</name>
</gene>
<dbReference type="OrthoDB" id="8062037at2759"/>
<proteinExistence type="predicted"/>
<feature type="compositionally biased region" description="Polar residues" evidence="1">
    <location>
        <begin position="180"/>
        <end position="191"/>
    </location>
</feature>
<accession>A0A2G9SLT9</accession>
<keyword evidence="3" id="KW-1185">Reference proteome</keyword>
<dbReference type="AlphaFoldDB" id="A0A2G9SLT9"/>
<name>A0A2G9SLT9_AQUCT</name>
<dbReference type="PANTHER" id="PTHR16200">
    <property type="entry name" value="RING ZINC FINGER"/>
    <property type="match status" value="1"/>
</dbReference>